<sequence>MLKATIRYLLRNYSRSYRYIPPLFTFLISLGLFYTYTPNPIMGSFSFTTMLIYVIAAWFSYSFLKTEHSVQEELTILHVKSRALYLIGLICSAAFIMCFIVVVAIAYPIVFDKFDEPIRFEHLIVGLFTHLGSALLGIAISLYFAKRVERASYAIGGVLLILALSFCQGALIAKAGIAGALLSWVFPPAYHTMNMLLNYSSYTMASTVGTIGLSIGYAVLLMILLIQVLKRVEE</sequence>
<keyword evidence="1" id="KW-0812">Transmembrane</keyword>
<dbReference type="Proteomes" id="UP000304148">
    <property type="component" value="Chromosome"/>
</dbReference>
<evidence type="ECO:0000313" key="3">
    <source>
        <dbReference type="Proteomes" id="UP000304148"/>
    </source>
</evidence>
<feature type="transmembrane region" description="Helical" evidence="1">
    <location>
        <begin position="206"/>
        <end position="229"/>
    </location>
</feature>
<reference evidence="3" key="1">
    <citation type="submission" date="2018-08" db="EMBL/GenBank/DDBJ databases">
        <authorList>
            <person name="Chevrot R."/>
        </authorList>
    </citation>
    <scope>NUCLEOTIDE SEQUENCE [LARGE SCALE GENOMIC DNA]</scope>
</reference>
<dbReference type="AlphaFoldDB" id="A0A383RDD8"/>
<name>A0A383RDD8_PAEAL</name>
<keyword evidence="1" id="KW-0472">Membrane</keyword>
<feature type="transmembrane region" description="Helical" evidence="1">
    <location>
        <begin position="43"/>
        <end position="64"/>
    </location>
</feature>
<dbReference type="EMBL" id="LS992241">
    <property type="protein sequence ID" value="SYX84276.1"/>
    <property type="molecule type" value="Genomic_DNA"/>
</dbReference>
<feature type="transmembrane region" description="Helical" evidence="1">
    <location>
        <begin position="84"/>
        <end position="110"/>
    </location>
</feature>
<gene>
    <name evidence="2" type="ORF">PBLR_12698</name>
</gene>
<feature type="transmembrane region" description="Helical" evidence="1">
    <location>
        <begin position="122"/>
        <end position="145"/>
    </location>
</feature>
<protein>
    <submittedName>
        <fullName evidence="2">ABC transporter permease</fullName>
    </submittedName>
</protein>
<feature type="transmembrane region" description="Helical" evidence="1">
    <location>
        <begin position="157"/>
        <end position="186"/>
    </location>
</feature>
<feature type="transmembrane region" description="Helical" evidence="1">
    <location>
        <begin position="20"/>
        <end position="37"/>
    </location>
</feature>
<keyword evidence="1" id="KW-1133">Transmembrane helix</keyword>
<evidence type="ECO:0000313" key="2">
    <source>
        <dbReference type="EMBL" id="SYX84276.1"/>
    </source>
</evidence>
<accession>A0A383RDD8</accession>
<proteinExistence type="predicted"/>
<organism evidence="2 3">
    <name type="scientific">Paenibacillus alvei</name>
    <name type="common">Bacillus alvei</name>
    <dbReference type="NCBI Taxonomy" id="44250"/>
    <lineage>
        <taxon>Bacteria</taxon>
        <taxon>Bacillati</taxon>
        <taxon>Bacillota</taxon>
        <taxon>Bacilli</taxon>
        <taxon>Bacillales</taxon>
        <taxon>Paenibacillaceae</taxon>
        <taxon>Paenibacillus</taxon>
    </lineage>
</organism>
<evidence type="ECO:0000256" key="1">
    <source>
        <dbReference type="SAM" id="Phobius"/>
    </source>
</evidence>
<dbReference type="RefSeq" id="WP_138186235.1">
    <property type="nucleotide sequence ID" value="NZ_LS992241.1"/>
</dbReference>